<evidence type="ECO:0000313" key="2">
    <source>
        <dbReference type="EMBL" id="TSJ78836.1"/>
    </source>
</evidence>
<evidence type="ECO:0000313" key="3">
    <source>
        <dbReference type="Proteomes" id="UP000315648"/>
    </source>
</evidence>
<reference evidence="2 3" key="1">
    <citation type="submission" date="2019-07" db="EMBL/GenBank/DDBJ databases">
        <title>Description of 53C-WASEF.</title>
        <authorList>
            <person name="Pitt A."/>
            <person name="Hahn M.W."/>
        </authorList>
    </citation>
    <scope>NUCLEOTIDE SEQUENCE [LARGE SCALE GENOMIC DNA]</scope>
    <source>
        <strain evidence="2 3">53C-WASEF</strain>
    </source>
</reference>
<comment type="caution">
    <text evidence="2">The sequence shown here is derived from an EMBL/GenBank/DDBJ whole genome shotgun (WGS) entry which is preliminary data.</text>
</comment>
<accession>A0A556QQC0</accession>
<feature type="compositionally biased region" description="Low complexity" evidence="1">
    <location>
        <begin position="282"/>
        <end position="292"/>
    </location>
</feature>
<evidence type="ECO:0000256" key="1">
    <source>
        <dbReference type="SAM" id="MobiDB-lite"/>
    </source>
</evidence>
<feature type="compositionally biased region" description="Basic and acidic residues" evidence="1">
    <location>
        <begin position="257"/>
        <end position="269"/>
    </location>
</feature>
<protein>
    <submittedName>
        <fullName evidence="2">Uncharacterized protein</fullName>
    </submittedName>
</protein>
<keyword evidence="3" id="KW-1185">Reference proteome</keyword>
<dbReference type="RefSeq" id="WP_144229177.1">
    <property type="nucleotide sequence ID" value="NZ_CBCRVV010000023.1"/>
</dbReference>
<organism evidence="2 3">
    <name type="scientific">Rariglobus hedericola</name>
    <dbReference type="NCBI Taxonomy" id="2597822"/>
    <lineage>
        <taxon>Bacteria</taxon>
        <taxon>Pseudomonadati</taxon>
        <taxon>Verrucomicrobiota</taxon>
        <taxon>Opitutia</taxon>
        <taxon>Opitutales</taxon>
        <taxon>Opitutaceae</taxon>
        <taxon>Rariglobus</taxon>
    </lineage>
</organism>
<dbReference type="EMBL" id="VMBG01000001">
    <property type="protein sequence ID" value="TSJ78836.1"/>
    <property type="molecule type" value="Genomic_DNA"/>
</dbReference>
<proteinExistence type="predicted"/>
<gene>
    <name evidence="2" type="ORF">FPL22_05890</name>
</gene>
<dbReference type="AlphaFoldDB" id="A0A556QQC0"/>
<dbReference type="Proteomes" id="UP000315648">
    <property type="component" value="Unassembled WGS sequence"/>
</dbReference>
<dbReference type="OrthoDB" id="191532at2"/>
<sequence>MAAKSQDKIFFGVALVLLLASAGWMALQGSKLAKLRASADASITASPYVPAGIDAPTVSTSTWPIAPSQPTGAEWVYDVFTPPEIYYNESTKKFSVTPPVTVIVEVPKEIPFGLELVSIKQDAYRLQLVGYIGGEGDYRGTFENTISGETVIGRTGKVFADLGLTIKSFTVKRNKTISPDSMPIYDTEATAVVVDSKTGEEVTLTNKRRLIKGSPLAILKTTGASETTEHKVGSKFTIGNVTYTVRNVSSEPPSAEVVKESPELKEPETKTLTPFVPVDPVPASQPATEQPATPAPATPFPFGN</sequence>
<feature type="compositionally biased region" description="Pro residues" evidence="1">
    <location>
        <begin position="293"/>
        <end position="304"/>
    </location>
</feature>
<name>A0A556QQC0_9BACT</name>
<feature type="region of interest" description="Disordered" evidence="1">
    <location>
        <begin position="249"/>
        <end position="304"/>
    </location>
</feature>